<keyword evidence="4" id="KW-1185">Reference proteome</keyword>
<sequence>MIHNEQILQLIWICIFSAIFLVFLAVILRITLQYLLEKNFCNLQNIFSNTRILQTSKEKKICNALDVSLQKTFKESNIHRMLPVLPQFMASASGDGAAGAENHWPLFQVAVNGKAETMLFFQILNPELLIATRAPDYASVTAGNQNTATAANTTDNNMLTDYYRNNMQQMDQNSSLNRHTDNSYGHGSYGSFSSDNRVPVDRPLFINTSMSAQQRVDIYRQLSDPPKDSEPALAFNYRHY</sequence>
<keyword evidence="2" id="KW-0812">Transmembrane</keyword>
<feature type="region of interest" description="Disordered" evidence="1">
    <location>
        <begin position="173"/>
        <end position="195"/>
    </location>
</feature>
<keyword evidence="2" id="KW-0472">Membrane</keyword>
<accession>A0AAE9FL82</accession>
<name>A0AAE9FL82_CAEBR</name>
<dbReference type="AlphaFoldDB" id="A0AAE9FL82"/>
<evidence type="ECO:0000313" key="3">
    <source>
        <dbReference type="EMBL" id="UMM43714.1"/>
    </source>
</evidence>
<feature type="transmembrane region" description="Helical" evidence="2">
    <location>
        <begin position="6"/>
        <end position="28"/>
    </location>
</feature>
<feature type="compositionally biased region" description="Low complexity" evidence="1">
    <location>
        <begin position="183"/>
        <end position="194"/>
    </location>
</feature>
<protein>
    <submittedName>
        <fullName evidence="3">Uncharacterized protein</fullName>
    </submittedName>
</protein>
<evidence type="ECO:0000256" key="2">
    <source>
        <dbReference type="SAM" id="Phobius"/>
    </source>
</evidence>
<keyword evidence="2" id="KW-1133">Transmembrane helix</keyword>
<dbReference type="Proteomes" id="UP000829354">
    <property type="component" value="Chromosome X"/>
</dbReference>
<gene>
    <name evidence="3" type="ORF">L5515_019108</name>
</gene>
<dbReference type="EMBL" id="CP092625">
    <property type="protein sequence ID" value="UMM43714.1"/>
    <property type="molecule type" value="Genomic_DNA"/>
</dbReference>
<evidence type="ECO:0000313" key="4">
    <source>
        <dbReference type="Proteomes" id="UP000829354"/>
    </source>
</evidence>
<proteinExistence type="predicted"/>
<reference evidence="3 4" key="1">
    <citation type="submission" date="2022-04" db="EMBL/GenBank/DDBJ databases">
        <title>Chromosome-level reference genomes for two strains of Caenorhabditis briggsae: an improved platform for comparative genomics.</title>
        <authorList>
            <person name="Stevens L."/>
            <person name="Andersen E."/>
        </authorList>
    </citation>
    <scope>NUCLEOTIDE SEQUENCE [LARGE SCALE GENOMIC DNA]</scope>
    <source>
        <strain evidence="3">VX34</strain>
        <tissue evidence="3">Whole-organism</tissue>
    </source>
</reference>
<organism evidence="3 4">
    <name type="scientific">Caenorhabditis briggsae</name>
    <dbReference type="NCBI Taxonomy" id="6238"/>
    <lineage>
        <taxon>Eukaryota</taxon>
        <taxon>Metazoa</taxon>
        <taxon>Ecdysozoa</taxon>
        <taxon>Nematoda</taxon>
        <taxon>Chromadorea</taxon>
        <taxon>Rhabditida</taxon>
        <taxon>Rhabditina</taxon>
        <taxon>Rhabditomorpha</taxon>
        <taxon>Rhabditoidea</taxon>
        <taxon>Rhabditidae</taxon>
        <taxon>Peloderinae</taxon>
        <taxon>Caenorhabditis</taxon>
    </lineage>
</organism>
<evidence type="ECO:0000256" key="1">
    <source>
        <dbReference type="SAM" id="MobiDB-lite"/>
    </source>
</evidence>